<organism evidence="1 2">
    <name type="scientific">Panagrolaimus sp. PS1159</name>
    <dbReference type="NCBI Taxonomy" id="55785"/>
    <lineage>
        <taxon>Eukaryota</taxon>
        <taxon>Metazoa</taxon>
        <taxon>Ecdysozoa</taxon>
        <taxon>Nematoda</taxon>
        <taxon>Chromadorea</taxon>
        <taxon>Rhabditida</taxon>
        <taxon>Tylenchina</taxon>
        <taxon>Panagrolaimomorpha</taxon>
        <taxon>Panagrolaimoidea</taxon>
        <taxon>Panagrolaimidae</taxon>
        <taxon>Panagrolaimus</taxon>
    </lineage>
</organism>
<evidence type="ECO:0000313" key="2">
    <source>
        <dbReference type="WBParaSite" id="PS1159_v2.g14851.t1"/>
    </source>
</evidence>
<evidence type="ECO:0000313" key="1">
    <source>
        <dbReference type="Proteomes" id="UP000887580"/>
    </source>
</evidence>
<name>A0AC35F8Z0_9BILA</name>
<proteinExistence type="predicted"/>
<dbReference type="Proteomes" id="UP000887580">
    <property type="component" value="Unplaced"/>
</dbReference>
<reference evidence="2" key="1">
    <citation type="submission" date="2022-11" db="UniProtKB">
        <authorList>
            <consortium name="WormBaseParasite"/>
        </authorList>
    </citation>
    <scope>IDENTIFICATION</scope>
</reference>
<accession>A0AC35F8Z0</accession>
<protein>
    <submittedName>
        <fullName evidence="2">Uncharacterized protein</fullName>
    </submittedName>
</protein>
<sequence>MGIFDQFYEKAKTLFGESKEPYKKKDYYELLEVDIKATEDEIKKSYRRLALKYHPDKNIGKEEECAAYFTLLQQAYEVLMDPRERAFYDKHKDNILREQDATEEKKDEGIKLYEYFQPCFKGFGDDPNGFYSVYREVFDRLATEEFPYLDDDDEKIFPTFGRSDSDYDMVVAPFYDFWTNFSTSRTFAWLDKWNLRDAPNRATLRAMEKENRKLRDTGKSERNDEIRSLAIYIRKRDKRVKAFREILEERKKKTQEEVEARRRQKIRENLEQLEEHVVDEEAMKKHLHDLQEIENQLDAEFGTVKTNNASGDSENEEADEGQYCVVCEKCFKTSKSYGNHLKSRKHKQALEELRKHMKEEDALLLQEDQDQESDDEKDDTPRRKGKSKKKRKKAKAEASIGDVSEDENGVTEEIAIKLNIIDDNEEKKNEEEIVEEVKNDEKIKPKGKNKKKNKGVEPKKAEERPAGPTVPVPSECKVCGLDFESRSKLFKHIEATGHALLKTENPNQKAGKKKGKK</sequence>
<dbReference type="WBParaSite" id="PS1159_v2.g14851.t1">
    <property type="protein sequence ID" value="PS1159_v2.g14851.t1"/>
    <property type="gene ID" value="PS1159_v2.g14851"/>
</dbReference>